<dbReference type="AlphaFoldDB" id="A0A1Q8QJ74"/>
<organism evidence="2 3">
    <name type="scientific">Desulfosporosinus metallidurans</name>
    <dbReference type="NCBI Taxonomy" id="1888891"/>
    <lineage>
        <taxon>Bacteria</taxon>
        <taxon>Bacillati</taxon>
        <taxon>Bacillota</taxon>
        <taxon>Clostridia</taxon>
        <taxon>Eubacteriales</taxon>
        <taxon>Desulfitobacteriaceae</taxon>
        <taxon>Desulfosporosinus</taxon>
    </lineage>
</organism>
<feature type="domain" description="Magnesium chelatase ChlI-like catalytic" evidence="1">
    <location>
        <begin position="2"/>
        <end position="35"/>
    </location>
</feature>
<keyword evidence="3" id="KW-1185">Reference proteome</keyword>
<evidence type="ECO:0000259" key="1">
    <source>
        <dbReference type="Pfam" id="PF01078"/>
    </source>
</evidence>
<reference evidence="2 3" key="1">
    <citation type="submission" date="2016-09" db="EMBL/GenBank/DDBJ databases">
        <title>Complete genome of Desulfosporosinus sp. OL.</title>
        <authorList>
            <person name="Mardanov A."/>
            <person name="Beletsky A."/>
            <person name="Panova A."/>
            <person name="Karnachuk O."/>
            <person name="Ravin N."/>
        </authorList>
    </citation>
    <scope>NUCLEOTIDE SEQUENCE [LARGE SCALE GENOMIC DNA]</scope>
    <source>
        <strain evidence="2 3">OL</strain>
    </source>
</reference>
<gene>
    <name evidence="2" type="ORF">DSOL_4566</name>
</gene>
<dbReference type="InterPro" id="IPR027417">
    <property type="entry name" value="P-loop_NTPase"/>
</dbReference>
<comment type="caution">
    <text evidence="2">The sequence shown here is derived from an EMBL/GenBank/DDBJ whole genome shotgun (WGS) entry which is preliminary data.</text>
</comment>
<dbReference type="STRING" id="1888891.DSOL_4566"/>
<sequence length="44" mass="4809">MGMIGGGRELRPGELSFANHGVLFLDELPEFARGVDSKWGITFT</sequence>
<evidence type="ECO:0000313" key="3">
    <source>
        <dbReference type="Proteomes" id="UP000186102"/>
    </source>
</evidence>
<name>A0A1Q8QJ74_9FIRM</name>
<dbReference type="InterPro" id="IPR000523">
    <property type="entry name" value="Mg_chelatse_chII-like_cat_dom"/>
</dbReference>
<evidence type="ECO:0000313" key="2">
    <source>
        <dbReference type="EMBL" id="OLN27384.1"/>
    </source>
</evidence>
<dbReference type="GO" id="GO:0005524">
    <property type="term" value="F:ATP binding"/>
    <property type="evidence" value="ECO:0007669"/>
    <property type="project" value="InterPro"/>
</dbReference>
<accession>A0A1Q8QJ74</accession>
<dbReference type="Gene3D" id="3.40.50.300">
    <property type="entry name" value="P-loop containing nucleotide triphosphate hydrolases"/>
    <property type="match status" value="1"/>
</dbReference>
<proteinExistence type="predicted"/>
<dbReference type="Proteomes" id="UP000186102">
    <property type="component" value="Unassembled WGS sequence"/>
</dbReference>
<protein>
    <submittedName>
        <fullName evidence="2">MG(2+) CHELATASE FAMILY PROTEIN / ComM-related protein</fullName>
    </submittedName>
</protein>
<dbReference type="EMBL" id="MLBF01000058">
    <property type="protein sequence ID" value="OLN27384.1"/>
    <property type="molecule type" value="Genomic_DNA"/>
</dbReference>
<dbReference type="Pfam" id="PF01078">
    <property type="entry name" value="Mg_chelatase"/>
    <property type="match status" value="1"/>
</dbReference>